<evidence type="ECO:0000313" key="1">
    <source>
        <dbReference type="EMBL" id="VDK31425.1"/>
    </source>
</evidence>
<organism evidence="3">
    <name type="scientific">Gongylonema pulchrum</name>
    <dbReference type="NCBI Taxonomy" id="637853"/>
    <lineage>
        <taxon>Eukaryota</taxon>
        <taxon>Metazoa</taxon>
        <taxon>Ecdysozoa</taxon>
        <taxon>Nematoda</taxon>
        <taxon>Chromadorea</taxon>
        <taxon>Rhabditida</taxon>
        <taxon>Spirurina</taxon>
        <taxon>Spiruromorpha</taxon>
        <taxon>Spiruroidea</taxon>
        <taxon>Gongylonematidae</taxon>
        <taxon>Gongylonema</taxon>
    </lineage>
</organism>
<dbReference type="EMBL" id="UYRT01002747">
    <property type="protein sequence ID" value="VDK31425.1"/>
    <property type="molecule type" value="Genomic_DNA"/>
</dbReference>
<sequence length="708" mass="78200">MSKTERGDREEAPVFEVGTGMAFLSGLISEYSPTVLPFDLNGPICQSVSICQNTAGSGRLSLQHIVTALEICGVEVHTRKTSEAHPICRYGCSKGSWARDVLIQPCVFLKCLHRPPVLTPTYTELPKAKYTPMHIYEEMYGLSLINPGYKDIGSMTLLPRLLAEQTGSWMEDAALVRALLIADACVAPHHLAADPIWAKVACDGDVASIEQEPMVVDPGPFNDVSISICAVPLDTWVSMHTGCPQLPEGWELNFWNGGNIAVVPIESSFLQNQAVWLYILSFVTTQLWNGLHLYRAIIKPNKELCSASPNTEHIVVKFKPLATNVVVGGASRILLVLADQTSRLDLREVHVTDIKIPIWRPSEEAVSPVDVTEILRRKAGTRGAADDVRSLWPIAWQYLMRYTATEASVQRAIYLVAETTRNLDLGFASNPAKAFPVYSIHLKSDFLPNLPDVNFDVKKWEDPNMNIQDAITNINIHNVYPHGFHPGAWISFKLTDGGTKDILTLLNFCGAGAGCNCHEASPDVLVARFVGLIAPGTAVEFSNLTAVHENVSAVAAFQCIGTAWMQSVAGVSWITWALNDEQDGYEMCNIVVNKMVNEATFRHIVRIGPDPDWASYVISCFGIDNLTSSTLVSWWALKYVVQKMNYMIPAYIECRKMLVGTEDRVGLFFTKASEWQALQRMSSRIAVREASEVPSYASTGSESPEMKF</sequence>
<keyword evidence="2" id="KW-1185">Reference proteome</keyword>
<dbReference type="OrthoDB" id="7426251at2759"/>
<name>A0A183CZV4_9BILA</name>
<dbReference type="Proteomes" id="UP000271098">
    <property type="component" value="Unassembled WGS sequence"/>
</dbReference>
<evidence type="ECO:0000313" key="3">
    <source>
        <dbReference type="WBParaSite" id="GPUH_0000200001-mRNA-1"/>
    </source>
</evidence>
<proteinExistence type="predicted"/>
<accession>A0A183CZV4</accession>
<evidence type="ECO:0000313" key="2">
    <source>
        <dbReference type="Proteomes" id="UP000271098"/>
    </source>
</evidence>
<reference evidence="1 2" key="2">
    <citation type="submission" date="2018-11" db="EMBL/GenBank/DDBJ databases">
        <authorList>
            <consortium name="Pathogen Informatics"/>
        </authorList>
    </citation>
    <scope>NUCLEOTIDE SEQUENCE [LARGE SCALE GENOMIC DNA]</scope>
</reference>
<dbReference type="AlphaFoldDB" id="A0A183CZV4"/>
<dbReference type="WBParaSite" id="GPUH_0000200001-mRNA-1">
    <property type="protein sequence ID" value="GPUH_0000200001-mRNA-1"/>
    <property type="gene ID" value="GPUH_0000200001"/>
</dbReference>
<reference evidence="3" key="1">
    <citation type="submission" date="2016-06" db="UniProtKB">
        <authorList>
            <consortium name="WormBaseParasite"/>
        </authorList>
    </citation>
    <scope>IDENTIFICATION</scope>
</reference>
<gene>
    <name evidence="1" type="ORF">GPUH_LOCUS1995</name>
</gene>
<protein>
    <submittedName>
        <fullName evidence="3">C2 domain-containing protein</fullName>
    </submittedName>
</protein>